<keyword evidence="3" id="KW-0479">Metal-binding</keyword>
<dbReference type="PROSITE" id="PS51918">
    <property type="entry name" value="RADICAL_SAM"/>
    <property type="match status" value="1"/>
</dbReference>
<sequence>MGGPELVLVLRYRKAVTYGFHALLGALGQHETATRYEVRFGEDVESTAGHIREAAATGARVYVLWSFYSPDAAALAEELKQIRALADAPSVTHLAGGVHATAEPVQTLDAGWDMAALGEGESTLLSLVDAKGDPTGITGLAYRDVTGNLIRTGKAKQRPLDDFPGFALKWDKFNALEITRGCVFSCRFCQTPFMFSAKFRHRSVENVRWHVDQMRARGLRDVRFITPTALSYGSQTDEPNLDAVEELLASCKEGIGPNGRVFFGSFPSEIRPEHVSREALRLVKKYCDNNIIVGAQSGSDRVLDAAKRGHGVEEVMRAARLGIEEGFRINVDMIFGMPGENQADVEDSLTLARELADLGARIHAHTFMPLPGTPWRDAPPGDVDPETIREVDRLSRRGALYGHWQKQRDHAARLAAAAEAYPRPGRSRTILPQVPKPETTR</sequence>
<keyword evidence="2" id="KW-0949">S-adenosyl-L-methionine</keyword>
<evidence type="ECO:0000256" key="3">
    <source>
        <dbReference type="ARBA" id="ARBA00022723"/>
    </source>
</evidence>
<evidence type="ECO:0000256" key="4">
    <source>
        <dbReference type="ARBA" id="ARBA00023004"/>
    </source>
</evidence>
<proteinExistence type="predicted"/>
<dbReference type="InterPro" id="IPR051198">
    <property type="entry name" value="BchE-like"/>
</dbReference>
<name>A0ABQ3WL09_9ACTN</name>
<dbReference type="SFLD" id="SFLDG01082">
    <property type="entry name" value="B12-binding_domain_containing"/>
    <property type="match status" value="1"/>
</dbReference>
<dbReference type="SMART" id="SM00729">
    <property type="entry name" value="Elp3"/>
    <property type="match status" value="1"/>
</dbReference>
<dbReference type="RefSeq" id="WP_204297188.1">
    <property type="nucleotide sequence ID" value="NZ_BAAAGQ010000028.1"/>
</dbReference>
<evidence type="ECO:0000313" key="8">
    <source>
        <dbReference type="EMBL" id="GID46941.1"/>
    </source>
</evidence>
<accession>A0ABQ3WL09</accession>
<dbReference type="Gene3D" id="3.40.50.280">
    <property type="entry name" value="Cobalamin-binding domain"/>
    <property type="match status" value="1"/>
</dbReference>
<feature type="region of interest" description="Disordered" evidence="6">
    <location>
        <begin position="420"/>
        <end position="441"/>
    </location>
</feature>
<dbReference type="SFLD" id="SFLDS00029">
    <property type="entry name" value="Radical_SAM"/>
    <property type="match status" value="1"/>
</dbReference>
<feature type="domain" description="Radical SAM core" evidence="7">
    <location>
        <begin position="168"/>
        <end position="401"/>
    </location>
</feature>
<dbReference type="PANTHER" id="PTHR43409">
    <property type="entry name" value="ANAEROBIC MAGNESIUM-PROTOPORPHYRIN IX MONOMETHYL ESTER CYCLASE-RELATED"/>
    <property type="match status" value="1"/>
</dbReference>
<keyword evidence="4" id="KW-0408">Iron</keyword>
<organism evidence="8">
    <name type="scientific">Actinoplanes campanulatus</name>
    <dbReference type="NCBI Taxonomy" id="113559"/>
    <lineage>
        <taxon>Bacteria</taxon>
        <taxon>Bacillati</taxon>
        <taxon>Actinomycetota</taxon>
        <taxon>Actinomycetes</taxon>
        <taxon>Micromonosporales</taxon>
        <taxon>Micromonosporaceae</taxon>
        <taxon>Actinoplanes</taxon>
    </lineage>
</organism>
<dbReference type="Pfam" id="PF04055">
    <property type="entry name" value="Radical_SAM"/>
    <property type="match status" value="1"/>
</dbReference>
<dbReference type="InterPro" id="IPR023404">
    <property type="entry name" value="rSAM_horseshoe"/>
</dbReference>
<protein>
    <submittedName>
        <fullName evidence="8">B12-binding domain-containing radical SAM protein</fullName>
    </submittedName>
</protein>
<evidence type="ECO:0000256" key="6">
    <source>
        <dbReference type="SAM" id="MobiDB-lite"/>
    </source>
</evidence>
<reference evidence="8" key="1">
    <citation type="submission" date="2021-01" db="EMBL/GenBank/DDBJ databases">
        <title>Whole genome shotgun sequence of Actinoplanes capillaceus NBRC 16408.</title>
        <authorList>
            <person name="Komaki H."/>
            <person name="Tamura T."/>
        </authorList>
    </citation>
    <scope>NUCLEOTIDE SEQUENCE [LARGE SCALE GENOMIC DNA]</scope>
    <source>
        <strain evidence="8">NBRC 16408</strain>
    </source>
</reference>
<evidence type="ECO:0000256" key="2">
    <source>
        <dbReference type="ARBA" id="ARBA00022691"/>
    </source>
</evidence>
<dbReference type="Gene3D" id="3.80.30.20">
    <property type="entry name" value="tm_1862 like domain"/>
    <property type="match status" value="1"/>
</dbReference>
<dbReference type="InterPro" id="IPR058240">
    <property type="entry name" value="rSAM_sf"/>
</dbReference>
<gene>
    <name evidence="8" type="ORF">Aca07nite_42160</name>
</gene>
<dbReference type="InterPro" id="IPR007197">
    <property type="entry name" value="rSAM"/>
</dbReference>
<evidence type="ECO:0000256" key="1">
    <source>
        <dbReference type="ARBA" id="ARBA00001966"/>
    </source>
</evidence>
<dbReference type="InterPro" id="IPR023980">
    <property type="entry name" value="CHP04013_B12-bd/rSAM"/>
</dbReference>
<dbReference type="EMBL" id="BOMF01000081">
    <property type="protein sequence ID" value="GID46941.1"/>
    <property type="molecule type" value="Genomic_DNA"/>
</dbReference>
<dbReference type="NCBIfam" id="TIGR04013">
    <property type="entry name" value="B12_SAM_MJ_1487"/>
    <property type="match status" value="1"/>
</dbReference>
<comment type="caution">
    <text evidence="8">The sequence shown here is derived from an EMBL/GenBank/DDBJ whole genome shotgun (WGS) entry which is preliminary data.</text>
</comment>
<dbReference type="SUPFAM" id="SSF102114">
    <property type="entry name" value="Radical SAM enzymes"/>
    <property type="match status" value="1"/>
</dbReference>
<dbReference type="PANTHER" id="PTHR43409:SF17">
    <property type="entry name" value="METHYLTHIOTRANSFERASE MJ0865-RELATED"/>
    <property type="match status" value="1"/>
</dbReference>
<keyword evidence="5" id="KW-0411">Iron-sulfur</keyword>
<comment type="cofactor">
    <cofactor evidence="1">
        <name>[4Fe-4S] cluster</name>
        <dbReference type="ChEBI" id="CHEBI:49883"/>
    </cofactor>
</comment>
<dbReference type="InterPro" id="IPR006638">
    <property type="entry name" value="Elp3/MiaA/NifB-like_rSAM"/>
</dbReference>
<evidence type="ECO:0000259" key="7">
    <source>
        <dbReference type="PROSITE" id="PS51918"/>
    </source>
</evidence>
<evidence type="ECO:0000256" key="5">
    <source>
        <dbReference type="ARBA" id="ARBA00023014"/>
    </source>
</evidence>
<dbReference type="CDD" id="cd01335">
    <property type="entry name" value="Radical_SAM"/>
    <property type="match status" value="1"/>
</dbReference>